<dbReference type="Proteomes" id="UP001375240">
    <property type="component" value="Unassembled WGS sequence"/>
</dbReference>
<feature type="region of interest" description="Disordered" evidence="2">
    <location>
        <begin position="476"/>
        <end position="525"/>
    </location>
</feature>
<dbReference type="InterPro" id="IPR024964">
    <property type="entry name" value="CTLH/CRA"/>
</dbReference>
<feature type="region of interest" description="Disordered" evidence="2">
    <location>
        <begin position="37"/>
        <end position="73"/>
    </location>
</feature>
<dbReference type="Pfam" id="PF00622">
    <property type="entry name" value="SPRY"/>
    <property type="match status" value="1"/>
</dbReference>
<dbReference type="InterPro" id="IPR003877">
    <property type="entry name" value="SPRY_dom"/>
</dbReference>
<evidence type="ECO:0000313" key="5">
    <source>
        <dbReference type="EMBL" id="KAK6338655.1"/>
    </source>
</evidence>
<evidence type="ECO:0000259" key="3">
    <source>
        <dbReference type="PROSITE" id="PS50188"/>
    </source>
</evidence>
<accession>A0AAV9UAR9</accession>
<name>A0AAV9UAR9_9PEZI</name>
<keyword evidence="6" id="KW-1185">Reference proteome</keyword>
<dbReference type="Pfam" id="PF08513">
    <property type="entry name" value="LisH"/>
    <property type="match status" value="1"/>
</dbReference>
<dbReference type="SMART" id="SM00668">
    <property type="entry name" value="CTLH"/>
    <property type="match status" value="1"/>
</dbReference>
<evidence type="ECO:0000313" key="6">
    <source>
        <dbReference type="Proteomes" id="UP001375240"/>
    </source>
</evidence>
<dbReference type="InterPro" id="IPR013144">
    <property type="entry name" value="CRA_dom"/>
</dbReference>
<protein>
    <recommendedName>
        <fullName evidence="7">Protein SSH4</fullName>
    </recommendedName>
</protein>
<evidence type="ECO:0000256" key="1">
    <source>
        <dbReference type="ARBA" id="ARBA00002343"/>
    </source>
</evidence>
<dbReference type="InterPro" id="IPR043136">
    <property type="entry name" value="B30.2/SPRY_sf"/>
</dbReference>
<dbReference type="InterPro" id="IPR050618">
    <property type="entry name" value="Ubq-SigPath_Reg"/>
</dbReference>
<proteinExistence type="predicted"/>
<dbReference type="InterPro" id="IPR006595">
    <property type="entry name" value="CTLH_C"/>
</dbReference>
<dbReference type="InterPro" id="IPR013320">
    <property type="entry name" value="ConA-like_dom_sf"/>
</dbReference>
<organism evidence="5 6">
    <name type="scientific">Orbilia brochopaga</name>
    <dbReference type="NCBI Taxonomy" id="3140254"/>
    <lineage>
        <taxon>Eukaryota</taxon>
        <taxon>Fungi</taxon>
        <taxon>Dikarya</taxon>
        <taxon>Ascomycota</taxon>
        <taxon>Pezizomycotina</taxon>
        <taxon>Orbiliomycetes</taxon>
        <taxon>Orbiliales</taxon>
        <taxon>Orbiliaceae</taxon>
        <taxon>Orbilia</taxon>
    </lineage>
</organism>
<dbReference type="PROSITE" id="PS50897">
    <property type="entry name" value="CTLH"/>
    <property type="match status" value="1"/>
</dbReference>
<dbReference type="PROSITE" id="PS50188">
    <property type="entry name" value="B302_SPRY"/>
    <property type="match status" value="1"/>
</dbReference>
<feature type="domain" description="B30.2/SPRY" evidence="3">
    <location>
        <begin position="143"/>
        <end position="334"/>
    </location>
</feature>
<dbReference type="Pfam" id="PF10607">
    <property type="entry name" value="CTLH"/>
    <property type="match status" value="1"/>
</dbReference>
<feature type="domain" description="CTLH" evidence="4">
    <location>
        <begin position="420"/>
        <end position="477"/>
    </location>
</feature>
<feature type="compositionally biased region" description="Acidic residues" evidence="2">
    <location>
        <begin position="502"/>
        <end position="515"/>
    </location>
</feature>
<dbReference type="CDD" id="cd12909">
    <property type="entry name" value="SPRY_RanBP9_10"/>
    <property type="match status" value="1"/>
</dbReference>
<feature type="compositionally biased region" description="Polar residues" evidence="2">
    <location>
        <begin position="57"/>
        <end position="73"/>
    </location>
</feature>
<dbReference type="PROSITE" id="PS50896">
    <property type="entry name" value="LISH"/>
    <property type="match status" value="1"/>
</dbReference>
<dbReference type="PANTHER" id="PTHR12864">
    <property type="entry name" value="RAN BINDING PROTEIN 9-RELATED"/>
    <property type="match status" value="1"/>
</dbReference>
<gene>
    <name evidence="5" type="ORF">TWF696_009466</name>
</gene>
<evidence type="ECO:0000256" key="2">
    <source>
        <dbReference type="SAM" id="MobiDB-lite"/>
    </source>
</evidence>
<evidence type="ECO:0008006" key="7">
    <source>
        <dbReference type="Google" id="ProtNLM"/>
    </source>
</evidence>
<dbReference type="SMART" id="SM00449">
    <property type="entry name" value="SPRY"/>
    <property type="match status" value="1"/>
</dbReference>
<dbReference type="EMBL" id="JAVHNQ010000009">
    <property type="protein sequence ID" value="KAK6338655.1"/>
    <property type="molecule type" value="Genomic_DNA"/>
</dbReference>
<dbReference type="AlphaFoldDB" id="A0AAV9UAR9"/>
<dbReference type="InterPro" id="IPR035782">
    <property type="entry name" value="SPRY_RanBP9/10"/>
</dbReference>
<comment type="function">
    <text evidence="1">Involved in the proteasome-dependent degradation of fructose-1,6-bisphosphatase.</text>
</comment>
<reference evidence="5 6" key="1">
    <citation type="submission" date="2019-10" db="EMBL/GenBank/DDBJ databases">
        <authorList>
            <person name="Palmer J.M."/>
        </authorList>
    </citation>
    <scope>NUCLEOTIDE SEQUENCE [LARGE SCALE GENOMIC DNA]</scope>
    <source>
        <strain evidence="5 6">TWF696</strain>
    </source>
</reference>
<dbReference type="SUPFAM" id="SSF49899">
    <property type="entry name" value="Concanavalin A-like lectins/glucanases"/>
    <property type="match status" value="1"/>
</dbReference>
<comment type="caution">
    <text evidence="5">The sequence shown here is derived from an EMBL/GenBank/DDBJ whole genome shotgun (WGS) entry which is preliminary data.</text>
</comment>
<dbReference type="InterPro" id="IPR006594">
    <property type="entry name" value="LisH"/>
</dbReference>
<dbReference type="InterPro" id="IPR001870">
    <property type="entry name" value="B30.2/SPRY"/>
</dbReference>
<sequence>MMTSNITDSSIMATYNPAVSSGTSTLLPRAQGSTWASIVSGQPSRPRIASTGLRGQRNGSSANLSDLGSQSGRFHNPALSNALNTLSKISQLPTSVPSYLEDSLYSERLLAARCPSANSASLLSRNPSMTSLALVAQARGGGLKLDIKDTSLLQEDDLPTPLPTRWNENDKSGGIDISQDGLDVRFLGPNKVTEYDSAAVRADHHMPRSCGVYYYEVTIINKSREGLIGIGFCAGDVLLNRLPGWEPYSWGYHGDDGKIFCCTGVGKPYGPQFDTKDIIGCGINFRTNTAFFTCNGRNLGDAFRDIPMEKKLYAAVGMKKPGEHIRVNFGQERFCFDIDGYVKDERLRAYSEIESMPVDDLCPPLEEAALMQSLVASYLQHDGFVETAKAFAQDLQAEQSALNSGRGGPTNPVELMEDQDAQRRQTIRTAILNGDIDNALELTQTHYPQVLLRNEQINFRLRCRKFIEMMRQSAELMNGSRKKAPPAPGSGSKNKGRTFETYAEDEDVDMDEDDGETRSDCDMENGVDNYNNRTAADPLSQSDMLAKLLEYGQQMQRDFKDKPELQDEMEEVFSLWAYPDPMVSPVAHLLSIDGRAPVAEALNSAILVSLGKSSRAPLERLVQQTTVLLRELGEEGGSAAFINLHNWINSVEYLPAS</sequence>
<evidence type="ECO:0000259" key="4">
    <source>
        <dbReference type="PROSITE" id="PS50897"/>
    </source>
</evidence>
<dbReference type="Gene3D" id="2.60.120.920">
    <property type="match status" value="1"/>
</dbReference>
<dbReference type="SMART" id="SM00757">
    <property type="entry name" value="CRA"/>
    <property type="match status" value="1"/>
</dbReference>